<accession>A0A7S0PLP7</accession>
<evidence type="ECO:0000313" key="2">
    <source>
        <dbReference type="EMBL" id="CAD8582878.1"/>
    </source>
</evidence>
<gene>
    <name evidence="2" type="ORF">OMED0929_LOCUS4088</name>
</gene>
<feature type="region of interest" description="Disordered" evidence="1">
    <location>
        <begin position="83"/>
        <end position="102"/>
    </location>
</feature>
<feature type="compositionally biased region" description="Low complexity" evidence="1">
    <location>
        <begin position="83"/>
        <end position="95"/>
    </location>
</feature>
<dbReference type="AlphaFoldDB" id="A0A7S0PLP7"/>
<evidence type="ECO:0000256" key="1">
    <source>
        <dbReference type="SAM" id="MobiDB-lite"/>
    </source>
</evidence>
<proteinExistence type="predicted"/>
<sequence length="217" mass="22276">MSTAAASTARRLFQDDDGGALGDANASSVDANSNAPDATVAVNDAARANDRAAGGREPSTTTPTLVSAAIALEALEFSPIKGVVSSPASPSATTPASPPVRSRVAEIGDGHARNLSFEFFTDDDDDNSSFASATEASMLENATSELTFQSAHGKTLAYDDDESDDDTASKRDVMPAWVKPTMAVVVATLGMLVLSKSKPKSKTTEAKATKKAASFAA</sequence>
<organism evidence="2">
    <name type="scientific">Ostreococcus mediterraneus</name>
    <dbReference type="NCBI Taxonomy" id="1486918"/>
    <lineage>
        <taxon>Eukaryota</taxon>
        <taxon>Viridiplantae</taxon>
        <taxon>Chlorophyta</taxon>
        <taxon>Mamiellophyceae</taxon>
        <taxon>Mamiellales</taxon>
        <taxon>Bathycoccaceae</taxon>
        <taxon>Ostreococcus</taxon>
    </lineage>
</organism>
<dbReference type="EMBL" id="HBEW01004881">
    <property type="protein sequence ID" value="CAD8582878.1"/>
    <property type="molecule type" value="Transcribed_RNA"/>
</dbReference>
<feature type="region of interest" description="Disordered" evidence="1">
    <location>
        <begin position="1"/>
        <end position="62"/>
    </location>
</feature>
<feature type="compositionally biased region" description="Low complexity" evidence="1">
    <location>
        <begin position="22"/>
        <end position="46"/>
    </location>
</feature>
<reference evidence="2" key="1">
    <citation type="submission" date="2021-01" db="EMBL/GenBank/DDBJ databases">
        <authorList>
            <person name="Corre E."/>
            <person name="Pelletier E."/>
            <person name="Niang G."/>
            <person name="Scheremetjew M."/>
            <person name="Finn R."/>
            <person name="Kale V."/>
            <person name="Holt S."/>
            <person name="Cochrane G."/>
            <person name="Meng A."/>
            <person name="Brown T."/>
            <person name="Cohen L."/>
        </authorList>
    </citation>
    <scope>NUCLEOTIDE SEQUENCE</scope>
    <source>
        <strain evidence="2">Clade-D-RCC2572</strain>
    </source>
</reference>
<feature type="region of interest" description="Disordered" evidence="1">
    <location>
        <begin position="197"/>
        <end position="217"/>
    </location>
</feature>
<name>A0A7S0PLP7_9CHLO</name>
<protein>
    <submittedName>
        <fullName evidence="2">Uncharacterized protein</fullName>
    </submittedName>
</protein>